<organism evidence="1 2">
    <name type="scientific">Paucibacter sediminis</name>
    <dbReference type="NCBI Taxonomy" id="3019553"/>
    <lineage>
        <taxon>Bacteria</taxon>
        <taxon>Pseudomonadati</taxon>
        <taxon>Pseudomonadota</taxon>
        <taxon>Betaproteobacteria</taxon>
        <taxon>Burkholderiales</taxon>
        <taxon>Sphaerotilaceae</taxon>
        <taxon>Roseateles</taxon>
    </lineage>
</organism>
<dbReference type="InterPro" id="IPR052567">
    <property type="entry name" value="OP_Dioxygenase"/>
</dbReference>
<dbReference type="RefSeq" id="WP_285234975.1">
    <property type="nucleotide sequence ID" value="NZ_CP116346.1"/>
</dbReference>
<keyword evidence="2" id="KW-1185">Reference proteome</keyword>
<dbReference type="Gene3D" id="1.10.3210.10">
    <property type="entry name" value="Hypothetical protein af1432"/>
    <property type="match status" value="1"/>
</dbReference>
<dbReference type="Proteomes" id="UP001177769">
    <property type="component" value="Chromosome"/>
</dbReference>
<dbReference type="PANTHER" id="PTHR40202">
    <property type="match status" value="1"/>
</dbReference>
<dbReference type="SUPFAM" id="SSF109604">
    <property type="entry name" value="HD-domain/PDEase-like"/>
    <property type="match status" value="1"/>
</dbReference>
<accession>A0AA95NPM4</accession>
<protein>
    <submittedName>
        <fullName evidence="1">Phosphohydrolase</fullName>
    </submittedName>
</protein>
<evidence type="ECO:0000313" key="1">
    <source>
        <dbReference type="EMBL" id="WIT13856.1"/>
    </source>
</evidence>
<proteinExistence type="predicted"/>
<dbReference type="KEGG" id="pais:PFX98_09595"/>
<dbReference type="AlphaFoldDB" id="A0AA95NPM4"/>
<reference evidence="1" key="1">
    <citation type="submission" date="2023-01" db="EMBL/GenBank/DDBJ databases">
        <title>Whole genome sequence of Paucibacter sp. S2-9 isolated from pond sediment.</title>
        <authorList>
            <person name="Jung J.Y."/>
        </authorList>
    </citation>
    <scope>NUCLEOTIDE SEQUENCE</scope>
    <source>
        <strain evidence="1">S2-9</strain>
    </source>
</reference>
<name>A0AA95NPM4_9BURK</name>
<evidence type="ECO:0000313" key="2">
    <source>
        <dbReference type="Proteomes" id="UP001177769"/>
    </source>
</evidence>
<dbReference type="PANTHER" id="PTHR40202:SF1">
    <property type="entry name" value="HD DOMAIN-CONTAINING PROTEIN"/>
    <property type="match status" value="1"/>
</dbReference>
<sequence>MDLICKIEALFLRRGGLCYSGERQEPVSALAHGLQCAQLAEWADADHHLVVAALLHDLGQLMDAAPGEALRDDQHELRALPLLATGFGPAVLEPIRLHVQAKRYLVSVDAHYAQDLTPASRHSLGLQGGPMSGEEKLLFMAQPFAREALQLRRWDDLAKHPGKRTPPLAYYLGMMQELLRAQRTSPRLAIA</sequence>
<gene>
    <name evidence="1" type="ORF">PFX98_09595</name>
</gene>
<dbReference type="EMBL" id="CP116346">
    <property type="protein sequence ID" value="WIT13856.1"/>
    <property type="molecule type" value="Genomic_DNA"/>
</dbReference>